<gene>
    <name evidence="2" type="ORF">C5Y93_17260</name>
</gene>
<evidence type="ECO:0000313" key="3">
    <source>
        <dbReference type="Proteomes" id="UP000237819"/>
    </source>
</evidence>
<sequence>MSDSEASSGKVRTWQVPLSTLFMFVLMFGLVLAWWTERSRIQRELDDLRLETEIQSRLISQATPRDNFPLGPRYFREPVREGTTDSFIQAIEQGNARSILQMDLSLSSAEDSVFKPIMERLVPLLELGPEAEGVAPQSCTLQVLKEQQIYSRNPARMKPYQADITEKILAILNSLEQQQHNPRTVSDAFEVLRKFGPNSSAEAIQAMTDMMEDDQHPWAVKAAFSVQAMDPKLSIGPRLMELIEVRHPDWQAAAMDLSEYVPAQQAKDFLKAQYAEASPADQQIIIQAIGKIRL</sequence>
<keyword evidence="1" id="KW-0472">Membrane</keyword>
<feature type="transmembrane region" description="Helical" evidence="1">
    <location>
        <begin position="14"/>
        <end position="35"/>
    </location>
</feature>
<protein>
    <recommendedName>
        <fullName evidence="4">HEAT repeat domain-containing protein</fullName>
    </recommendedName>
</protein>
<dbReference type="RefSeq" id="WP_105336684.1">
    <property type="nucleotide sequence ID" value="NZ_PUHZ01000017.1"/>
</dbReference>
<evidence type="ECO:0000313" key="2">
    <source>
        <dbReference type="EMBL" id="PQO44842.1"/>
    </source>
</evidence>
<evidence type="ECO:0008006" key="4">
    <source>
        <dbReference type="Google" id="ProtNLM"/>
    </source>
</evidence>
<proteinExistence type="predicted"/>
<organism evidence="2 3">
    <name type="scientific">Blastopirellula marina</name>
    <dbReference type="NCBI Taxonomy" id="124"/>
    <lineage>
        <taxon>Bacteria</taxon>
        <taxon>Pseudomonadati</taxon>
        <taxon>Planctomycetota</taxon>
        <taxon>Planctomycetia</taxon>
        <taxon>Pirellulales</taxon>
        <taxon>Pirellulaceae</taxon>
        <taxon>Blastopirellula</taxon>
    </lineage>
</organism>
<comment type="caution">
    <text evidence="2">The sequence shown here is derived from an EMBL/GenBank/DDBJ whole genome shotgun (WGS) entry which is preliminary data.</text>
</comment>
<dbReference type="AlphaFoldDB" id="A0A2S8GK82"/>
<dbReference type="Proteomes" id="UP000237819">
    <property type="component" value="Unassembled WGS sequence"/>
</dbReference>
<name>A0A2S8GK82_9BACT</name>
<evidence type="ECO:0000256" key="1">
    <source>
        <dbReference type="SAM" id="Phobius"/>
    </source>
</evidence>
<dbReference type="EMBL" id="PUHZ01000017">
    <property type="protein sequence ID" value="PQO44842.1"/>
    <property type="molecule type" value="Genomic_DNA"/>
</dbReference>
<accession>A0A2S8GK82</accession>
<reference evidence="2 3" key="1">
    <citation type="submission" date="2018-02" db="EMBL/GenBank/DDBJ databases">
        <title>Comparative genomes isolates from brazilian mangrove.</title>
        <authorList>
            <person name="Araujo J.E."/>
            <person name="Taketani R.G."/>
            <person name="Silva M.C.P."/>
            <person name="Loureco M.V."/>
            <person name="Andreote F.D."/>
        </authorList>
    </citation>
    <scope>NUCLEOTIDE SEQUENCE [LARGE SCALE GENOMIC DNA]</scope>
    <source>
        <strain evidence="2 3">Nap-Phe MGV</strain>
    </source>
</reference>
<dbReference type="OrthoDB" id="291796at2"/>
<keyword evidence="1" id="KW-0812">Transmembrane</keyword>
<keyword evidence="1" id="KW-1133">Transmembrane helix</keyword>